<dbReference type="Pfam" id="PF00270">
    <property type="entry name" value="DEAD"/>
    <property type="match status" value="1"/>
</dbReference>
<dbReference type="InterPro" id="IPR014001">
    <property type="entry name" value="Helicase_ATP-bd"/>
</dbReference>
<keyword evidence="5" id="KW-0067">ATP-binding</keyword>
<evidence type="ECO:0000256" key="3">
    <source>
        <dbReference type="ARBA" id="ARBA00022801"/>
    </source>
</evidence>
<dbReference type="SMART" id="SM00487">
    <property type="entry name" value="DEXDc"/>
    <property type="match status" value="1"/>
</dbReference>
<dbReference type="SUPFAM" id="SSF52540">
    <property type="entry name" value="P-loop containing nucleoside triphosphate hydrolases"/>
    <property type="match status" value="1"/>
</dbReference>
<dbReference type="CDD" id="cd18787">
    <property type="entry name" value="SF2_C_DEAD"/>
    <property type="match status" value="1"/>
</dbReference>
<evidence type="ECO:0000256" key="4">
    <source>
        <dbReference type="ARBA" id="ARBA00022806"/>
    </source>
</evidence>
<dbReference type="SMART" id="SM00490">
    <property type="entry name" value="HELICc"/>
    <property type="match status" value="1"/>
</dbReference>
<dbReference type="PROSITE" id="PS51194">
    <property type="entry name" value="HELICASE_CTER"/>
    <property type="match status" value="1"/>
</dbReference>
<evidence type="ECO:0000313" key="8">
    <source>
        <dbReference type="EMBL" id="GAA48392.1"/>
    </source>
</evidence>
<dbReference type="Pfam" id="PF00271">
    <property type="entry name" value="Helicase_C"/>
    <property type="match status" value="1"/>
</dbReference>
<dbReference type="PROSITE" id="PS51192">
    <property type="entry name" value="HELICASE_ATP_BIND_1"/>
    <property type="match status" value="1"/>
</dbReference>
<dbReference type="Gene3D" id="3.40.50.300">
    <property type="entry name" value="P-loop containing nucleotide triphosphate hydrolases"/>
    <property type="match status" value="2"/>
</dbReference>
<reference evidence="8" key="1">
    <citation type="journal article" date="2011" name="Genome Biol.">
        <title>The draft genome of the carcinogenic human liver fluke Clonorchis sinensis.</title>
        <authorList>
            <person name="Wang X."/>
            <person name="Chen W."/>
            <person name="Huang Y."/>
            <person name="Sun J."/>
            <person name="Men J."/>
            <person name="Liu H."/>
            <person name="Luo F."/>
            <person name="Guo L."/>
            <person name="Lv X."/>
            <person name="Deng C."/>
            <person name="Zhou C."/>
            <person name="Fan Y."/>
            <person name="Li X."/>
            <person name="Huang L."/>
            <person name="Hu Y."/>
            <person name="Liang C."/>
            <person name="Hu X."/>
            <person name="Xu J."/>
            <person name="Yu X."/>
        </authorList>
    </citation>
    <scope>NUCLEOTIDE SEQUENCE [LARGE SCALE GENOMIC DNA]</scope>
    <source>
        <strain evidence="8">Henan</strain>
    </source>
</reference>
<dbReference type="GO" id="GO:0016787">
    <property type="term" value="F:hydrolase activity"/>
    <property type="evidence" value="ECO:0007669"/>
    <property type="project" value="UniProtKB-KW"/>
</dbReference>
<dbReference type="Proteomes" id="UP000008909">
    <property type="component" value="Unassembled WGS sequence"/>
</dbReference>
<keyword evidence="9" id="KW-1185">Reference proteome</keyword>
<dbReference type="InterPro" id="IPR001650">
    <property type="entry name" value="Helicase_C-like"/>
</dbReference>
<keyword evidence="3" id="KW-0378">Hydrolase</keyword>
<proteinExistence type="predicted"/>
<reference key="2">
    <citation type="submission" date="2011-10" db="EMBL/GenBank/DDBJ databases">
        <title>The genome and transcriptome sequence of Clonorchis sinensis provide insights into the carcinogenic liver fluke.</title>
        <authorList>
            <person name="Wang X."/>
            <person name="Huang Y."/>
            <person name="Chen W."/>
            <person name="Liu H."/>
            <person name="Guo L."/>
            <person name="Chen Y."/>
            <person name="Luo F."/>
            <person name="Zhou W."/>
            <person name="Sun J."/>
            <person name="Mao Q."/>
            <person name="Liang P."/>
            <person name="Zhou C."/>
            <person name="Tian Y."/>
            <person name="Men J."/>
            <person name="Lv X."/>
            <person name="Huang L."/>
            <person name="Zhou J."/>
            <person name="Hu Y."/>
            <person name="Li R."/>
            <person name="Zhang F."/>
            <person name="Lei H."/>
            <person name="Li X."/>
            <person name="Hu X."/>
            <person name="Liang C."/>
            <person name="Xu J."/>
            <person name="Wu Z."/>
            <person name="Yu X."/>
        </authorList>
    </citation>
    <scope>NUCLEOTIDE SEQUENCE</scope>
    <source>
        <strain>Henan</strain>
    </source>
</reference>
<feature type="domain" description="Helicase ATP-binding" evidence="6">
    <location>
        <begin position="31"/>
        <end position="205"/>
    </location>
</feature>
<evidence type="ECO:0000313" key="9">
    <source>
        <dbReference type="Proteomes" id="UP000008909"/>
    </source>
</evidence>
<evidence type="ECO:0000256" key="2">
    <source>
        <dbReference type="ARBA" id="ARBA00022741"/>
    </source>
</evidence>
<dbReference type="EMBL" id="DF142886">
    <property type="protein sequence ID" value="GAA48392.1"/>
    <property type="molecule type" value="Genomic_DNA"/>
</dbReference>
<name>G7Y606_CLOSI</name>
<protein>
    <recommendedName>
        <fullName evidence="1">RNA helicase</fullName>
        <ecNumber evidence="1">3.6.4.13</ecNumber>
    </recommendedName>
</protein>
<sequence>MYCCRPLPLLKGIYSMGFYKPSMIQERALPCLISSEYPNMIAQSQSGTGKTATLLMAMLARVDATHNFCQCLCLVPTRELAVQLVEVGRQMAVHMEGVKFCVATREPQASTDDDGYVTDQVVIGTPGTIAGWLRQMGPVRLDASCLKMFVLDEADVLLEVEGFCNIAMRAKQRLPRSCQILLFSATFEDDVIEFAHEFVPNPIEFRMKRNQLPLRNIRQYHLEFQDWVDKYNALTEIYGGFDVGQAIIFCATRKEAAWLEGRMTMDGHRVGMMSGDLDVSRREATIHEFRQGNCRVLITTNLCARGLDIPQVNLIINWNMPTDASGGADCETYLHRIGRSGRFGKGGVAVNFITSEEKYLLQELESHFAAIPVTNRTVTNLSFAEKLFSCSILSVPNCHATRRKHEGWVTARLSKPLTRSVSYPIVSRPESLRYSLLDRHKGGFNAFTETCSNQLNFALFDPLDGCTKQADHKRLVRSEKWCYVEATDSDVIPANKDAHLRIFYVGLISRMGKQCVSPQVARAQVAVVVLLTLRPFLMTLSSIKEGRKKSSLKFSFQECDYTLATTVKETEATTVNQWYSRIVAENWEVPDIAIYRIDLVKLSGESDNPEEQQPFSHVENNGGSSTTFEIIREHAKDELLTKLREYIA</sequence>
<organism evidence="8 9">
    <name type="scientific">Clonorchis sinensis</name>
    <name type="common">Chinese liver fluke</name>
    <dbReference type="NCBI Taxonomy" id="79923"/>
    <lineage>
        <taxon>Eukaryota</taxon>
        <taxon>Metazoa</taxon>
        <taxon>Spiralia</taxon>
        <taxon>Lophotrochozoa</taxon>
        <taxon>Platyhelminthes</taxon>
        <taxon>Trematoda</taxon>
        <taxon>Digenea</taxon>
        <taxon>Opisthorchiida</taxon>
        <taxon>Opisthorchiata</taxon>
        <taxon>Opisthorchiidae</taxon>
        <taxon>Clonorchis</taxon>
    </lineage>
</organism>
<dbReference type="AlphaFoldDB" id="G7Y606"/>
<keyword evidence="4 8" id="KW-0347">Helicase</keyword>
<feature type="domain" description="Helicase C-terminal" evidence="7">
    <location>
        <begin position="233"/>
        <end position="382"/>
    </location>
</feature>
<evidence type="ECO:0000259" key="7">
    <source>
        <dbReference type="PROSITE" id="PS51194"/>
    </source>
</evidence>
<dbReference type="EC" id="3.6.4.13" evidence="1"/>
<dbReference type="PANTHER" id="PTHR47958">
    <property type="entry name" value="ATP-DEPENDENT RNA HELICASE DBP3"/>
    <property type="match status" value="1"/>
</dbReference>
<accession>G7Y606</accession>
<evidence type="ECO:0000259" key="6">
    <source>
        <dbReference type="PROSITE" id="PS51192"/>
    </source>
</evidence>
<dbReference type="GO" id="GO:0003676">
    <property type="term" value="F:nucleic acid binding"/>
    <property type="evidence" value="ECO:0007669"/>
    <property type="project" value="InterPro"/>
</dbReference>
<keyword evidence="2" id="KW-0547">Nucleotide-binding</keyword>
<dbReference type="GO" id="GO:0003724">
    <property type="term" value="F:RNA helicase activity"/>
    <property type="evidence" value="ECO:0007669"/>
    <property type="project" value="UniProtKB-EC"/>
</dbReference>
<dbReference type="GO" id="GO:0005524">
    <property type="term" value="F:ATP binding"/>
    <property type="evidence" value="ECO:0007669"/>
    <property type="project" value="UniProtKB-KW"/>
</dbReference>
<evidence type="ECO:0000256" key="5">
    <source>
        <dbReference type="ARBA" id="ARBA00022840"/>
    </source>
</evidence>
<dbReference type="InterPro" id="IPR027417">
    <property type="entry name" value="P-loop_NTPase"/>
</dbReference>
<dbReference type="InterPro" id="IPR011545">
    <property type="entry name" value="DEAD/DEAH_box_helicase_dom"/>
</dbReference>
<evidence type="ECO:0000256" key="1">
    <source>
        <dbReference type="ARBA" id="ARBA00012552"/>
    </source>
</evidence>
<gene>
    <name evidence="8" type="ORF">CLF_101550</name>
</gene>